<accession>A0ABY4NZ38</accession>
<evidence type="ECO:0000256" key="1">
    <source>
        <dbReference type="SAM" id="MobiDB-lite"/>
    </source>
</evidence>
<keyword evidence="4" id="KW-1185">Reference proteome</keyword>
<feature type="domain" description="Beta-lactamase-related" evidence="2">
    <location>
        <begin position="31"/>
        <end position="136"/>
    </location>
</feature>
<feature type="compositionally biased region" description="Basic and acidic residues" evidence="1">
    <location>
        <begin position="188"/>
        <end position="200"/>
    </location>
</feature>
<dbReference type="SUPFAM" id="SSF56601">
    <property type="entry name" value="beta-lactamase/transpeptidase-like"/>
    <property type="match status" value="1"/>
</dbReference>
<evidence type="ECO:0000313" key="4">
    <source>
        <dbReference type="Proteomes" id="UP000830158"/>
    </source>
</evidence>
<evidence type="ECO:0000259" key="2">
    <source>
        <dbReference type="Pfam" id="PF00144"/>
    </source>
</evidence>
<name>A0ABY4NZ38_9PSEU</name>
<dbReference type="PANTHER" id="PTHR43283">
    <property type="entry name" value="BETA-LACTAMASE-RELATED"/>
    <property type="match status" value="1"/>
</dbReference>
<gene>
    <name evidence="3" type="ORF">L1857_22365</name>
</gene>
<evidence type="ECO:0000313" key="3">
    <source>
        <dbReference type="EMBL" id="UQS25355.1"/>
    </source>
</evidence>
<dbReference type="InterPro" id="IPR001466">
    <property type="entry name" value="Beta-lactam-related"/>
</dbReference>
<dbReference type="InterPro" id="IPR050789">
    <property type="entry name" value="Diverse_Enzym_Activities"/>
</dbReference>
<dbReference type="EMBL" id="CP091196">
    <property type="protein sequence ID" value="UQS25355.1"/>
    <property type="molecule type" value="Genomic_DNA"/>
</dbReference>
<sequence>MTRWRTWTRSPAGSDAILAEAREVPGAPAVGGEVADAGAGVLNRATGVEATPDSVFQIGSITKVWTTTLAMQLSEEGALDLDTPVRRYLPEFRVPDSSAAAAITVRQLMCHTSGFEGDLFTDTGRGDDCVERYVATLGGDRPAVPAGGDVLLQQRGLRRARPDRRGAARQALRPVPARPPGHPARPHALRDERRRGDRAAVGHLPGGQPAPVWSLARSNAPAGSAPAMRPRDLLAFARLHLSGAPPRMGRRCSARAE</sequence>
<dbReference type="PANTHER" id="PTHR43283:SF3">
    <property type="entry name" value="BETA-LACTAMASE FAMILY PROTEIN (AFU_ORTHOLOGUE AFUA_5G07500)"/>
    <property type="match status" value="1"/>
</dbReference>
<dbReference type="Pfam" id="PF00144">
    <property type="entry name" value="Beta-lactamase"/>
    <property type="match status" value="1"/>
</dbReference>
<organism evidence="3 4">
    <name type="scientific">Amycolatopsis thermalba</name>
    <dbReference type="NCBI Taxonomy" id="944492"/>
    <lineage>
        <taxon>Bacteria</taxon>
        <taxon>Bacillati</taxon>
        <taxon>Actinomycetota</taxon>
        <taxon>Actinomycetes</taxon>
        <taxon>Pseudonocardiales</taxon>
        <taxon>Pseudonocardiaceae</taxon>
        <taxon>Amycolatopsis</taxon>
    </lineage>
</organism>
<reference evidence="3" key="1">
    <citation type="submission" date="2022-01" db="EMBL/GenBank/DDBJ databases">
        <title>PSI-footprinting approach for the identification of protein synthesis inhibitor producers.</title>
        <authorList>
            <person name="Handel F."/>
            <person name="Kulik A."/>
            <person name="Wex K.W."/>
            <person name="Berscheid A."/>
            <person name="Saur J.S."/>
            <person name="Winkler A."/>
            <person name="Wibberg D."/>
            <person name="Kalinowski J."/>
            <person name="Broetz-Oesterhelt H."/>
            <person name="Mast Y."/>
        </authorList>
    </citation>
    <scope>NUCLEOTIDE SEQUENCE</scope>
    <source>
        <strain evidence="3">KNN 49.3e</strain>
    </source>
</reference>
<dbReference type="Gene3D" id="3.40.710.10">
    <property type="entry name" value="DD-peptidase/beta-lactamase superfamily"/>
    <property type="match status" value="1"/>
</dbReference>
<dbReference type="Proteomes" id="UP000830158">
    <property type="component" value="Chromosome"/>
</dbReference>
<feature type="region of interest" description="Disordered" evidence="1">
    <location>
        <begin position="157"/>
        <end position="226"/>
    </location>
</feature>
<dbReference type="InterPro" id="IPR012338">
    <property type="entry name" value="Beta-lactam/transpept-like"/>
</dbReference>
<protein>
    <submittedName>
        <fullName evidence="3">Beta-lactamase family protein</fullName>
    </submittedName>
</protein>
<proteinExistence type="predicted"/>